<gene>
    <name evidence="3" type="ORF">VVAX_01855</name>
</gene>
<dbReference type="Gene3D" id="3.40.190.10">
    <property type="entry name" value="Periplasmic binding protein-like II"/>
    <property type="match status" value="1"/>
</dbReference>
<evidence type="ECO:0000256" key="2">
    <source>
        <dbReference type="SAM" id="SignalP"/>
    </source>
</evidence>
<dbReference type="Gene3D" id="3.40.190.150">
    <property type="entry name" value="Bordetella uptake gene, domain 1"/>
    <property type="match status" value="1"/>
</dbReference>
<dbReference type="PIRSF" id="PIRSF017082">
    <property type="entry name" value="YflP"/>
    <property type="match status" value="1"/>
</dbReference>
<dbReference type="InterPro" id="IPR042100">
    <property type="entry name" value="Bug_dom1"/>
</dbReference>
<feature type="chain" id="PRO_5025687001" description="Tripartite tricarboxylate transporter substrate binding protein" evidence="2">
    <location>
        <begin position="40"/>
        <end position="338"/>
    </location>
</feature>
<protein>
    <recommendedName>
        <fullName evidence="4">Tripartite tricarboxylate transporter substrate binding protein</fullName>
    </recommendedName>
</protein>
<dbReference type="EMBL" id="LR743507">
    <property type="protein sequence ID" value="CAA2102637.1"/>
    <property type="molecule type" value="Genomic_DNA"/>
</dbReference>
<dbReference type="InterPro" id="IPR006311">
    <property type="entry name" value="TAT_signal"/>
</dbReference>
<evidence type="ECO:0000313" key="3">
    <source>
        <dbReference type="EMBL" id="CAA2102637.1"/>
    </source>
</evidence>
<dbReference type="PROSITE" id="PS51318">
    <property type="entry name" value="TAT"/>
    <property type="match status" value="1"/>
</dbReference>
<organism evidence="3">
    <name type="scientific">Variovorax paradoxus</name>
    <dbReference type="NCBI Taxonomy" id="34073"/>
    <lineage>
        <taxon>Bacteria</taxon>
        <taxon>Pseudomonadati</taxon>
        <taxon>Pseudomonadota</taxon>
        <taxon>Betaproteobacteria</taxon>
        <taxon>Burkholderiales</taxon>
        <taxon>Comamonadaceae</taxon>
        <taxon>Variovorax</taxon>
    </lineage>
</organism>
<dbReference type="InterPro" id="IPR005064">
    <property type="entry name" value="BUG"/>
</dbReference>
<dbReference type="CDD" id="cd13578">
    <property type="entry name" value="PBP2_Bug27"/>
    <property type="match status" value="1"/>
</dbReference>
<dbReference type="PANTHER" id="PTHR42928:SF5">
    <property type="entry name" value="BLR1237 PROTEIN"/>
    <property type="match status" value="1"/>
</dbReference>
<proteinExistence type="inferred from homology"/>
<dbReference type="PANTHER" id="PTHR42928">
    <property type="entry name" value="TRICARBOXYLATE-BINDING PROTEIN"/>
    <property type="match status" value="1"/>
</dbReference>
<accession>A0A679IR50</accession>
<name>A0A679IR50_VARPD</name>
<dbReference type="Pfam" id="PF03401">
    <property type="entry name" value="TctC"/>
    <property type="match status" value="1"/>
</dbReference>
<sequence length="338" mass="35669">MAHRQANISDTMISMKRQSFVRAAAAAAALLLAGGSALAQNYPNKPIRLIVPFPAAGATDLFARTLGQKMGEKLGTTLVVDNKPGAGGAIGSDQAAKAAPDGYTILLATTSTHSIGPAISKLPYDTVRDFTPIAHVGDAASIMLVPVNSPAKTVREWIDYAKKNPGKLNYASSGNGTIVQLTAELFKAQAGVFVTHIPYKGTALAIPDLISGKVDVLFDSLPTGMPHVRDGRLRALGVTSLKRSPLAPELPAIADTLPGYESNTWFGFYGPKNLPADIVARVNKAANEALVDPEVKEKLARLGIEPATPGTPDQFAKMVAVDAAKWKKIVVDRKITNE</sequence>
<comment type="similarity">
    <text evidence="1">Belongs to the UPF0065 (bug) family.</text>
</comment>
<evidence type="ECO:0008006" key="4">
    <source>
        <dbReference type="Google" id="ProtNLM"/>
    </source>
</evidence>
<feature type="signal peptide" evidence="2">
    <location>
        <begin position="1"/>
        <end position="39"/>
    </location>
</feature>
<dbReference type="AlphaFoldDB" id="A0A679IR50"/>
<keyword evidence="2" id="KW-0732">Signal</keyword>
<dbReference type="SUPFAM" id="SSF53850">
    <property type="entry name" value="Periplasmic binding protein-like II"/>
    <property type="match status" value="1"/>
</dbReference>
<reference evidence="3" key="1">
    <citation type="submission" date="2019-12" db="EMBL/GenBank/DDBJ databases">
        <authorList>
            <person name="Cremers G."/>
        </authorList>
    </citation>
    <scope>NUCLEOTIDE SEQUENCE</scope>
    <source>
        <strain evidence="3">Vvax</strain>
    </source>
</reference>
<evidence type="ECO:0000256" key="1">
    <source>
        <dbReference type="ARBA" id="ARBA00006987"/>
    </source>
</evidence>